<dbReference type="AlphaFoldDB" id="A0A061EWG4"/>
<dbReference type="Gramene" id="EOY08737">
    <property type="protein sequence ID" value="EOY08737"/>
    <property type="gene ID" value="TCM_023856"/>
</dbReference>
<reference evidence="3 4" key="1">
    <citation type="journal article" date="2013" name="Genome Biol.">
        <title>The genome sequence of the most widely cultivated cacao type and its use to identify candidate genes regulating pod color.</title>
        <authorList>
            <person name="Motamayor J.C."/>
            <person name="Mockaitis K."/>
            <person name="Schmutz J."/>
            <person name="Haiminen N."/>
            <person name="Iii D.L."/>
            <person name="Cornejo O."/>
            <person name="Findley S.D."/>
            <person name="Zheng P."/>
            <person name="Utro F."/>
            <person name="Royaert S."/>
            <person name="Saski C."/>
            <person name="Jenkins J."/>
            <person name="Podicheti R."/>
            <person name="Zhao M."/>
            <person name="Scheffler B.E."/>
            <person name="Stack J.C."/>
            <person name="Feltus F.A."/>
            <person name="Mustiga G.M."/>
            <person name="Amores F."/>
            <person name="Phillips W."/>
            <person name="Marelli J.P."/>
            <person name="May G.D."/>
            <person name="Shapiro H."/>
            <person name="Ma J."/>
            <person name="Bustamante C.D."/>
            <person name="Schnell R.J."/>
            <person name="Main D."/>
            <person name="Gilbert D."/>
            <person name="Parida L."/>
            <person name="Kuhn D.N."/>
        </authorList>
    </citation>
    <scope>NUCLEOTIDE SEQUENCE [LARGE SCALE GENOMIC DNA]</scope>
    <source>
        <strain evidence="4">cv. Matina 1-6</strain>
    </source>
</reference>
<dbReference type="HOGENOM" id="CLU_1743825_0_0_1"/>
<name>A0A061EWG4_THECC</name>
<feature type="compositionally biased region" description="Acidic residues" evidence="1">
    <location>
        <begin position="44"/>
        <end position="64"/>
    </location>
</feature>
<dbReference type="EMBL" id="CM001883">
    <property type="protein sequence ID" value="EOY08737.1"/>
    <property type="molecule type" value="Genomic_DNA"/>
</dbReference>
<feature type="region of interest" description="Disordered" evidence="1">
    <location>
        <begin position="41"/>
        <end position="83"/>
    </location>
</feature>
<dbReference type="InParanoid" id="A0A061EWG4"/>
<evidence type="ECO:0000256" key="1">
    <source>
        <dbReference type="SAM" id="MobiDB-lite"/>
    </source>
</evidence>
<evidence type="ECO:0000313" key="3">
    <source>
        <dbReference type="EMBL" id="EOY08737.1"/>
    </source>
</evidence>
<dbReference type="InterPro" id="IPR013103">
    <property type="entry name" value="RVT_2"/>
</dbReference>
<organism evidence="3 4">
    <name type="scientific">Theobroma cacao</name>
    <name type="common">Cacao</name>
    <name type="synonym">Cocoa</name>
    <dbReference type="NCBI Taxonomy" id="3641"/>
    <lineage>
        <taxon>Eukaryota</taxon>
        <taxon>Viridiplantae</taxon>
        <taxon>Streptophyta</taxon>
        <taxon>Embryophyta</taxon>
        <taxon>Tracheophyta</taxon>
        <taxon>Spermatophyta</taxon>
        <taxon>Magnoliopsida</taxon>
        <taxon>eudicotyledons</taxon>
        <taxon>Gunneridae</taxon>
        <taxon>Pentapetalae</taxon>
        <taxon>rosids</taxon>
        <taxon>malvids</taxon>
        <taxon>Malvales</taxon>
        <taxon>Malvaceae</taxon>
        <taxon>Byttnerioideae</taxon>
        <taxon>Theobroma</taxon>
    </lineage>
</organism>
<keyword evidence="4" id="KW-1185">Reference proteome</keyword>
<dbReference type="STRING" id="3641.A0A061EWG4"/>
<gene>
    <name evidence="3" type="ORF">TCM_023856</name>
</gene>
<dbReference type="Pfam" id="PF07727">
    <property type="entry name" value="RVT_2"/>
    <property type="match status" value="1"/>
</dbReference>
<evidence type="ECO:0000259" key="2">
    <source>
        <dbReference type="Pfam" id="PF07727"/>
    </source>
</evidence>
<protein>
    <recommendedName>
        <fullName evidence="2">Reverse transcriptase Ty1/copia-type domain-containing protein</fullName>
    </recommendedName>
</protein>
<accession>A0A061EWG4</accession>
<dbReference type="Proteomes" id="UP000026915">
    <property type="component" value="Chromosome 5"/>
</dbReference>
<dbReference type="eggNOG" id="KOG0017">
    <property type="taxonomic scope" value="Eukaryota"/>
</dbReference>
<sequence>MFNERTLIVEESIHVLFDDANSSLRKENVVDDEIDILQEKVEELELDNENKEDEDQAQELDEQPNDTTKEKEPTHPRGMGRVKPTVGTKWVFKNKMDGDGDIIRNKARLVAKGYSQKEGIDFDETYALVVGLDAIRMLLSFACYINFKLF</sequence>
<feature type="domain" description="Reverse transcriptase Ty1/copia-type" evidence="2">
    <location>
        <begin position="85"/>
        <end position="144"/>
    </location>
</feature>
<proteinExistence type="predicted"/>
<evidence type="ECO:0000313" key="4">
    <source>
        <dbReference type="Proteomes" id="UP000026915"/>
    </source>
</evidence>